<protein>
    <submittedName>
        <fullName evidence="6">Two component Fis family sigma54-specific transcriptional regulator</fullName>
    </submittedName>
</protein>
<dbReference type="AlphaFoldDB" id="A0A167GZ05"/>
<evidence type="ECO:0000256" key="1">
    <source>
        <dbReference type="ARBA" id="ARBA00022741"/>
    </source>
</evidence>
<dbReference type="PANTHER" id="PTHR32071:SF81">
    <property type="entry name" value="PROPIONATE CATABOLISM OPERON REGULATORY PROTEIN"/>
    <property type="match status" value="1"/>
</dbReference>
<dbReference type="PROSITE" id="PS50045">
    <property type="entry name" value="SIGMA54_INTERACT_4"/>
    <property type="match status" value="1"/>
</dbReference>
<keyword evidence="7" id="KW-1185">Reference proteome</keyword>
<dbReference type="GO" id="GO:0005524">
    <property type="term" value="F:ATP binding"/>
    <property type="evidence" value="ECO:0007669"/>
    <property type="project" value="UniProtKB-KW"/>
</dbReference>
<dbReference type="InterPro" id="IPR002197">
    <property type="entry name" value="HTH_Fis"/>
</dbReference>
<sequence>MDFANAINSKARICLIGNSKLSQIVHSLIGEFESVAQITIIDNIFNDAVRAARDLIDRQQVDIFVSAGANAFYLHDTLPVPVLGLRVSSADLIQATMTAHRISSRILLLTYERQKTNLDVLKVFHDIEIQHCTYATAEEIKEIFHRRRDEGYGVVVGSSYACDLAEQWGMESVLIYSRESCRNLLRKAVRLSGEHKRRRQLMAMSQFLLDQNPHPAVLANLDGTAIAWNAATVQQLPQLARRQRLDAVLDRKLLQEPRFHSERVFLGERLGALSKQPFDVDGQTVGYLYAFTPSPVAKPQDDRRRLVFRSERMAEVENLLAVYGATAGTVLLHGETGTGKELAARYIHAAGANAGGPFVALNCSAVPAELFESELFGYADGAFTSARSGGRSGLLESANRGSFFMDEINSLPLAQQAKLLRVLQEREVTPVGSRQPIALDLRFITACNVDLIEEVRAGRFREDLYYRISTFAIRMPPLRERPEDIAELTSYMVHREVARYVADVDAQALVAGIVPVFRRYHWPGNVRQLENIVERLVVSHRLYRSCEAILAALPRIAPELYALDADAAVGDGHLQQVEQEAITRALDLFGGNRTRAAEYLGISQTTLWRRLKLRGKH</sequence>
<evidence type="ECO:0000256" key="4">
    <source>
        <dbReference type="ARBA" id="ARBA00023163"/>
    </source>
</evidence>
<dbReference type="Pfam" id="PF02954">
    <property type="entry name" value="HTH_8"/>
    <property type="match status" value="1"/>
</dbReference>
<dbReference type="FunFam" id="3.40.50.300:FF:000006">
    <property type="entry name" value="DNA-binding transcriptional regulator NtrC"/>
    <property type="match status" value="1"/>
</dbReference>
<keyword evidence="4" id="KW-0804">Transcription</keyword>
<keyword evidence="1" id="KW-0547">Nucleotide-binding</keyword>
<dbReference type="InterPro" id="IPR058031">
    <property type="entry name" value="AAA_lid_NorR"/>
</dbReference>
<evidence type="ECO:0000313" key="7">
    <source>
        <dbReference type="Proteomes" id="UP000076830"/>
    </source>
</evidence>
<name>A0A167GZ05_9GAMM</name>
<evidence type="ECO:0000313" key="6">
    <source>
        <dbReference type="EMBL" id="ANB18212.1"/>
    </source>
</evidence>
<dbReference type="Gene3D" id="3.40.50.2300">
    <property type="match status" value="1"/>
</dbReference>
<dbReference type="Pfam" id="PF00158">
    <property type="entry name" value="Sigma54_activat"/>
    <property type="match status" value="1"/>
</dbReference>
<dbReference type="InterPro" id="IPR009057">
    <property type="entry name" value="Homeodomain-like_sf"/>
</dbReference>
<dbReference type="InterPro" id="IPR027417">
    <property type="entry name" value="P-loop_NTPase"/>
</dbReference>
<dbReference type="OrthoDB" id="9804019at2"/>
<organism evidence="6 7">
    <name type="scientific">Dokdonella koreensis DS-123</name>
    <dbReference type="NCBI Taxonomy" id="1300342"/>
    <lineage>
        <taxon>Bacteria</taxon>
        <taxon>Pseudomonadati</taxon>
        <taxon>Pseudomonadota</taxon>
        <taxon>Gammaproteobacteria</taxon>
        <taxon>Lysobacterales</taxon>
        <taxon>Rhodanobacteraceae</taxon>
        <taxon>Dokdonella</taxon>
    </lineage>
</organism>
<feature type="domain" description="Sigma-54 factor interaction" evidence="5">
    <location>
        <begin position="306"/>
        <end position="538"/>
    </location>
</feature>
<evidence type="ECO:0000256" key="3">
    <source>
        <dbReference type="ARBA" id="ARBA00023015"/>
    </source>
</evidence>
<dbReference type="GO" id="GO:0043565">
    <property type="term" value="F:sequence-specific DNA binding"/>
    <property type="evidence" value="ECO:0007669"/>
    <property type="project" value="InterPro"/>
</dbReference>
<gene>
    <name evidence="6" type="ORF">I596_2200</name>
</gene>
<dbReference type="PRINTS" id="PR01590">
    <property type="entry name" value="HTHFIS"/>
</dbReference>
<reference evidence="6 7" key="1">
    <citation type="submission" date="2016-04" db="EMBL/GenBank/DDBJ databases">
        <title>Complete genome sequence of Dokdonella koreensis DS-123T.</title>
        <authorList>
            <person name="Kim J.F."/>
            <person name="Lee H."/>
            <person name="Kwak M.-J."/>
        </authorList>
    </citation>
    <scope>NUCLEOTIDE SEQUENCE [LARGE SCALE GENOMIC DNA]</scope>
    <source>
        <strain evidence="6 7">DS-123</strain>
    </source>
</reference>
<dbReference type="GO" id="GO:0000156">
    <property type="term" value="F:phosphorelay response regulator activity"/>
    <property type="evidence" value="ECO:0007669"/>
    <property type="project" value="InterPro"/>
</dbReference>
<dbReference type="InterPro" id="IPR010524">
    <property type="entry name" value="Sig_transdc_resp-reg_PrpR_N"/>
</dbReference>
<dbReference type="Pfam" id="PF25601">
    <property type="entry name" value="AAA_lid_14"/>
    <property type="match status" value="1"/>
</dbReference>
<dbReference type="Gene3D" id="3.40.50.300">
    <property type="entry name" value="P-loop containing nucleotide triphosphate hydrolases"/>
    <property type="match status" value="1"/>
</dbReference>
<dbReference type="STRING" id="1300342.I596_2200"/>
<dbReference type="EMBL" id="CP015249">
    <property type="protein sequence ID" value="ANB18212.1"/>
    <property type="molecule type" value="Genomic_DNA"/>
</dbReference>
<evidence type="ECO:0000259" key="5">
    <source>
        <dbReference type="PROSITE" id="PS50045"/>
    </source>
</evidence>
<accession>A0A167GZ05</accession>
<evidence type="ECO:0000256" key="2">
    <source>
        <dbReference type="ARBA" id="ARBA00022840"/>
    </source>
</evidence>
<dbReference type="SUPFAM" id="SSF159800">
    <property type="entry name" value="PrpR receptor domain-like"/>
    <property type="match status" value="1"/>
</dbReference>
<dbReference type="Gene3D" id="3.40.50.10660">
    <property type="entry name" value="PrpR receptor domain-like"/>
    <property type="match status" value="1"/>
</dbReference>
<dbReference type="PANTHER" id="PTHR32071">
    <property type="entry name" value="TRANSCRIPTIONAL REGULATORY PROTEIN"/>
    <property type="match status" value="1"/>
</dbReference>
<dbReference type="InterPro" id="IPR003593">
    <property type="entry name" value="AAA+_ATPase"/>
</dbReference>
<proteinExistence type="predicted"/>
<dbReference type="RefSeq" id="WP_067647333.1">
    <property type="nucleotide sequence ID" value="NZ_CP015249.1"/>
</dbReference>
<dbReference type="SMART" id="SM00382">
    <property type="entry name" value="AAA"/>
    <property type="match status" value="1"/>
</dbReference>
<dbReference type="CDD" id="cd00009">
    <property type="entry name" value="AAA"/>
    <property type="match status" value="1"/>
</dbReference>
<dbReference type="InterPro" id="IPR002078">
    <property type="entry name" value="Sigma_54_int"/>
</dbReference>
<dbReference type="Pfam" id="PF06506">
    <property type="entry name" value="PrpR_N"/>
    <property type="match status" value="1"/>
</dbReference>
<dbReference type="SUPFAM" id="SSF52540">
    <property type="entry name" value="P-loop containing nucleoside triphosphate hydrolases"/>
    <property type="match status" value="1"/>
</dbReference>
<dbReference type="InterPro" id="IPR025944">
    <property type="entry name" value="Sigma_54_int_dom_CS"/>
</dbReference>
<dbReference type="GO" id="GO:0006355">
    <property type="term" value="P:regulation of DNA-templated transcription"/>
    <property type="evidence" value="ECO:0007669"/>
    <property type="project" value="InterPro"/>
</dbReference>
<dbReference type="Gene3D" id="1.10.10.60">
    <property type="entry name" value="Homeodomain-like"/>
    <property type="match status" value="1"/>
</dbReference>
<dbReference type="Gene3D" id="1.10.8.60">
    <property type="match status" value="1"/>
</dbReference>
<dbReference type="PROSITE" id="PS00688">
    <property type="entry name" value="SIGMA54_INTERACT_3"/>
    <property type="match status" value="1"/>
</dbReference>
<dbReference type="PATRIC" id="fig|1300342.3.peg.2144"/>
<dbReference type="Proteomes" id="UP000076830">
    <property type="component" value="Chromosome"/>
</dbReference>
<keyword evidence="3" id="KW-0805">Transcription regulation</keyword>
<dbReference type="SUPFAM" id="SSF46689">
    <property type="entry name" value="Homeodomain-like"/>
    <property type="match status" value="1"/>
</dbReference>
<dbReference type="KEGG" id="dko:I596_2200"/>
<keyword evidence="2" id="KW-0067">ATP-binding</keyword>